<dbReference type="InterPro" id="IPR011009">
    <property type="entry name" value="Kinase-like_dom_sf"/>
</dbReference>
<dbReference type="SUPFAM" id="SSF48371">
    <property type="entry name" value="ARM repeat"/>
    <property type="match status" value="1"/>
</dbReference>
<dbReference type="Gene3D" id="1.25.10.10">
    <property type="entry name" value="Leucine-rich Repeat Variant"/>
    <property type="match status" value="1"/>
</dbReference>
<keyword evidence="3" id="KW-1185">Reference proteome</keyword>
<feature type="domain" description="Protein kinase" evidence="1">
    <location>
        <begin position="1"/>
        <end position="322"/>
    </location>
</feature>
<dbReference type="EMBL" id="KZ987782">
    <property type="protein sequence ID" value="RKP14860.1"/>
    <property type="molecule type" value="Genomic_DNA"/>
</dbReference>
<dbReference type="PANTHER" id="PTHR12984">
    <property type="entry name" value="SCY1-RELATED S/T PROTEIN KINASE-LIKE"/>
    <property type="match status" value="1"/>
</dbReference>
<dbReference type="PROSITE" id="PS50011">
    <property type="entry name" value="PROTEIN_KINASE_DOM"/>
    <property type="match status" value="1"/>
</dbReference>
<dbReference type="InterPro" id="IPR016024">
    <property type="entry name" value="ARM-type_fold"/>
</dbReference>
<dbReference type="GO" id="GO:0005737">
    <property type="term" value="C:cytoplasm"/>
    <property type="evidence" value="ECO:0007669"/>
    <property type="project" value="TreeGrafter"/>
</dbReference>
<organism evidence="2 3">
    <name type="scientific">Piptocephalis cylindrospora</name>
    <dbReference type="NCBI Taxonomy" id="1907219"/>
    <lineage>
        <taxon>Eukaryota</taxon>
        <taxon>Fungi</taxon>
        <taxon>Fungi incertae sedis</taxon>
        <taxon>Zoopagomycota</taxon>
        <taxon>Zoopagomycotina</taxon>
        <taxon>Zoopagomycetes</taxon>
        <taxon>Zoopagales</taxon>
        <taxon>Piptocephalidaceae</taxon>
        <taxon>Piptocephalis</taxon>
    </lineage>
</organism>
<evidence type="ECO:0000313" key="3">
    <source>
        <dbReference type="Proteomes" id="UP000267251"/>
    </source>
</evidence>
<dbReference type="Proteomes" id="UP000267251">
    <property type="component" value="Unassembled WGS sequence"/>
</dbReference>
<proteinExistence type="predicted"/>
<dbReference type="InterPro" id="IPR000719">
    <property type="entry name" value="Prot_kinase_dom"/>
</dbReference>
<sequence length="601" mass="65969">MALSEFMRSTLSRVVLGKDTAFPYSIGTRVLSYEGRSLWALHRGTCQSDSSEVSILAFDCKANPSKAPLARHAFGKLRTMRHPDLLRFIDGVETDTHIYIATDVVVPLEDALSSDQDEQLIAWGLFKISGVLSFLNADCNTIHGNIRTSSIFVNSAGEWKLGGFELLSRMDEEFPQITTSASLLPDSQRYAPPEVQQNGWDSVKNHPTGAVDAWMFGALIHEIFNGSFTSSSAQTSRGKIPPRLFSVMRSLMNASPISRFTLRAFQDAALHTGGYFTSDFVQSVLFLENLNVKDAGERDSFLRKLEKTVESFPGEFSRHKILPELLKALEFGSAGSKAIGSINKIAESLDEEDYEKQVAPILVRMFAVQDRLLRLSLLEHLGPMAERLPERVINSEVYAHIATGFNDSTPILREATLKAVFIMAPKLSNKILGGDVTKQLSRLAMDPEPGIRTNTVVCLGKLSRYLDDSSRKQVLLPAFFTALRDPFPHARSASLMSLSATMEYYTPMDGARKVIPNVSCLLVDPVEEVRDQAFKTLRACLSRLETHSATMGTVSKAGEEGSASSLVEAGPSAVSGAAGTAANWAGWAVTSFAKRVSVRWD</sequence>
<dbReference type="Gene3D" id="1.10.510.10">
    <property type="entry name" value="Transferase(Phosphotransferase) domain 1"/>
    <property type="match status" value="1"/>
</dbReference>
<name>A0A4P9Y9Z8_9FUNG</name>
<reference evidence="3" key="1">
    <citation type="journal article" date="2018" name="Nat. Microbiol.">
        <title>Leveraging single-cell genomics to expand the fungal tree of life.</title>
        <authorList>
            <person name="Ahrendt S.R."/>
            <person name="Quandt C.A."/>
            <person name="Ciobanu D."/>
            <person name="Clum A."/>
            <person name="Salamov A."/>
            <person name="Andreopoulos B."/>
            <person name="Cheng J.F."/>
            <person name="Woyke T."/>
            <person name="Pelin A."/>
            <person name="Henrissat B."/>
            <person name="Reynolds N.K."/>
            <person name="Benny G.L."/>
            <person name="Smith M.E."/>
            <person name="James T.Y."/>
            <person name="Grigoriev I.V."/>
        </authorList>
    </citation>
    <scope>NUCLEOTIDE SEQUENCE [LARGE SCALE GENOMIC DNA]</scope>
</reference>
<dbReference type="InterPro" id="IPR011989">
    <property type="entry name" value="ARM-like"/>
</dbReference>
<dbReference type="GO" id="GO:0005524">
    <property type="term" value="F:ATP binding"/>
    <property type="evidence" value="ECO:0007669"/>
    <property type="project" value="InterPro"/>
</dbReference>
<gene>
    <name evidence="2" type="ORF">BJ684DRAFT_7912</name>
</gene>
<dbReference type="Pfam" id="PF07714">
    <property type="entry name" value="PK_Tyr_Ser-Thr"/>
    <property type="match status" value="1"/>
</dbReference>
<protein>
    <submittedName>
        <fullName evidence="2">Armadillo-type protein</fullName>
    </submittedName>
</protein>
<dbReference type="OrthoDB" id="447103at2759"/>
<dbReference type="InterPro" id="IPR051177">
    <property type="entry name" value="CIK-Related_Protein"/>
</dbReference>
<dbReference type="AlphaFoldDB" id="A0A4P9Y9Z8"/>
<evidence type="ECO:0000313" key="2">
    <source>
        <dbReference type="EMBL" id="RKP14860.1"/>
    </source>
</evidence>
<dbReference type="Gene3D" id="3.30.200.20">
    <property type="entry name" value="Phosphorylase Kinase, domain 1"/>
    <property type="match status" value="1"/>
</dbReference>
<accession>A0A4P9Y9Z8</accession>
<dbReference type="InterPro" id="IPR001245">
    <property type="entry name" value="Ser-Thr/Tyr_kinase_cat_dom"/>
</dbReference>
<evidence type="ECO:0000259" key="1">
    <source>
        <dbReference type="PROSITE" id="PS50011"/>
    </source>
</evidence>
<dbReference type="SMART" id="SM00220">
    <property type="entry name" value="S_TKc"/>
    <property type="match status" value="1"/>
</dbReference>
<dbReference type="GO" id="GO:0004672">
    <property type="term" value="F:protein kinase activity"/>
    <property type="evidence" value="ECO:0007669"/>
    <property type="project" value="InterPro"/>
</dbReference>
<dbReference type="SUPFAM" id="SSF56112">
    <property type="entry name" value="Protein kinase-like (PK-like)"/>
    <property type="match status" value="1"/>
</dbReference>
<dbReference type="PANTHER" id="PTHR12984:SF3">
    <property type="entry name" value="N-TERMINAL KINASE-LIKE PROTEIN"/>
    <property type="match status" value="1"/>
</dbReference>
<dbReference type="GO" id="GO:0006409">
    <property type="term" value="P:tRNA export from nucleus"/>
    <property type="evidence" value="ECO:0007669"/>
    <property type="project" value="TreeGrafter"/>
</dbReference>